<evidence type="ECO:0000313" key="2">
    <source>
        <dbReference type="EMBL" id="GER90383.1"/>
    </source>
</evidence>
<organism evidence="2 3">
    <name type="scientific">Dictyobacter vulcani</name>
    <dbReference type="NCBI Taxonomy" id="2607529"/>
    <lineage>
        <taxon>Bacteria</taxon>
        <taxon>Bacillati</taxon>
        <taxon>Chloroflexota</taxon>
        <taxon>Ktedonobacteria</taxon>
        <taxon>Ktedonobacterales</taxon>
        <taxon>Dictyobacteraceae</taxon>
        <taxon>Dictyobacter</taxon>
    </lineage>
</organism>
<feature type="region of interest" description="Disordered" evidence="1">
    <location>
        <begin position="1"/>
        <end position="83"/>
    </location>
</feature>
<keyword evidence="3" id="KW-1185">Reference proteome</keyword>
<dbReference type="RefSeq" id="WP_151758136.1">
    <property type="nucleotide sequence ID" value="NZ_BKZW01000002.1"/>
</dbReference>
<dbReference type="Proteomes" id="UP000326912">
    <property type="component" value="Unassembled WGS sequence"/>
</dbReference>
<accession>A0A5J4KRU6</accession>
<reference evidence="2 3" key="1">
    <citation type="submission" date="2019-10" db="EMBL/GenBank/DDBJ databases">
        <title>Dictyobacter vulcani sp. nov., within the class Ktedonobacteria, isolated from soil of volcanic Mt. Zao.</title>
        <authorList>
            <person name="Zheng Y."/>
            <person name="Wang C.M."/>
            <person name="Sakai Y."/>
            <person name="Abe K."/>
            <person name="Yokota A."/>
            <person name="Yabe S."/>
        </authorList>
    </citation>
    <scope>NUCLEOTIDE SEQUENCE [LARGE SCALE GENOMIC DNA]</scope>
    <source>
        <strain evidence="2 3">W12</strain>
    </source>
</reference>
<feature type="compositionally biased region" description="Polar residues" evidence="1">
    <location>
        <begin position="19"/>
        <end position="32"/>
    </location>
</feature>
<proteinExistence type="predicted"/>
<sequence length="83" mass="9548">MADQEDEQTRAAQPKKHIQGQQETYGSHNYVQDTDADERETFRADVKDTSRQEPFGLDKDDEYGPQHQFGDLDGQDPFSNLDD</sequence>
<name>A0A5J4KRU6_9CHLR</name>
<feature type="compositionally biased region" description="Basic and acidic residues" evidence="1">
    <location>
        <begin position="39"/>
        <end position="64"/>
    </location>
</feature>
<evidence type="ECO:0000313" key="3">
    <source>
        <dbReference type="Proteomes" id="UP000326912"/>
    </source>
</evidence>
<protein>
    <submittedName>
        <fullName evidence="2">Uncharacterized protein</fullName>
    </submittedName>
</protein>
<dbReference type="AlphaFoldDB" id="A0A5J4KRU6"/>
<gene>
    <name evidence="2" type="ORF">KDW_45450</name>
</gene>
<dbReference type="EMBL" id="BKZW01000002">
    <property type="protein sequence ID" value="GER90383.1"/>
    <property type="molecule type" value="Genomic_DNA"/>
</dbReference>
<evidence type="ECO:0000256" key="1">
    <source>
        <dbReference type="SAM" id="MobiDB-lite"/>
    </source>
</evidence>
<comment type="caution">
    <text evidence="2">The sequence shown here is derived from an EMBL/GenBank/DDBJ whole genome shotgun (WGS) entry which is preliminary data.</text>
</comment>